<accession>A0A450WW19</accession>
<dbReference type="PROSITE" id="PS51257">
    <property type="entry name" value="PROKAR_LIPOPROTEIN"/>
    <property type="match status" value="1"/>
</dbReference>
<reference evidence="4" key="1">
    <citation type="submission" date="2019-02" db="EMBL/GenBank/DDBJ databases">
        <authorList>
            <person name="Gruber-Vodicka R. H."/>
            <person name="Seah K. B. B."/>
        </authorList>
    </citation>
    <scope>NUCLEOTIDE SEQUENCE</scope>
    <source>
        <strain evidence="4">BECK_BY7</strain>
    </source>
</reference>
<evidence type="ECO:0000313" key="4">
    <source>
        <dbReference type="EMBL" id="VFK21179.1"/>
    </source>
</evidence>
<dbReference type="PANTHER" id="PTHR46580">
    <property type="entry name" value="SENSOR KINASE-RELATED"/>
    <property type="match status" value="1"/>
</dbReference>
<dbReference type="PANTHER" id="PTHR46580:SF4">
    <property type="entry name" value="ATP_GTP-BINDING PROTEIN"/>
    <property type="match status" value="1"/>
</dbReference>
<dbReference type="Pfam" id="PF13517">
    <property type="entry name" value="FG-GAP_3"/>
    <property type="match status" value="1"/>
</dbReference>
<dbReference type="SUPFAM" id="SSF48452">
    <property type="entry name" value="TPR-like"/>
    <property type="match status" value="1"/>
</dbReference>
<dbReference type="InterPro" id="IPR019734">
    <property type="entry name" value="TPR_rpt"/>
</dbReference>
<keyword evidence="1" id="KW-0732">Signal</keyword>
<gene>
    <name evidence="4" type="ORF">BECKLFY1418C_GA0070996_10873</name>
</gene>
<feature type="compositionally biased region" description="Basic and acidic residues" evidence="3">
    <location>
        <begin position="27"/>
        <end position="40"/>
    </location>
</feature>
<dbReference type="Pfam" id="PF13432">
    <property type="entry name" value="TPR_16"/>
    <property type="match status" value="1"/>
</dbReference>
<feature type="compositionally biased region" description="Polar residues" evidence="3">
    <location>
        <begin position="48"/>
        <end position="71"/>
    </location>
</feature>
<feature type="region of interest" description="Disordered" evidence="3">
    <location>
        <begin position="573"/>
        <end position="647"/>
    </location>
</feature>
<name>A0A450WW19_9GAMM</name>
<dbReference type="InterPro" id="IPR028994">
    <property type="entry name" value="Integrin_alpha_N"/>
</dbReference>
<evidence type="ECO:0000256" key="3">
    <source>
        <dbReference type="SAM" id="MobiDB-lite"/>
    </source>
</evidence>
<dbReference type="InterPro" id="IPR013517">
    <property type="entry name" value="FG-GAP"/>
</dbReference>
<dbReference type="PROSITE" id="PS50005">
    <property type="entry name" value="TPR"/>
    <property type="match status" value="1"/>
</dbReference>
<dbReference type="SMART" id="SM00028">
    <property type="entry name" value="TPR"/>
    <property type="match status" value="2"/>
</dbReference>
<evidence type="ECO:0000256" key="1">
    <source>
        <dbReference type="ARBA" id="ARBA00022729"/>
    </source>
</evidence>
<feature type="compositionally biased region" description="Low complexity" evidence="3">
    <location>
        <begin position="594"/>
        <end position="605"/>
    </location>
</feature>
<feature type="repeat" description="TPR" evidence="2">
    <location>
        <begin position="183"/>
        <end position="216"/>
    </location>
</feature>
<keyword evidence="2" id="KW-0802">TPR repeat</keyword>
<dbReference type="InterPro" id="IPR011990">
    <property type="entry name" value="TPR-like_helical_dom_sf"/>
</dbReference>
<dbReference type="SUPFAM" id="SSF69318">
    <property type="entry name" value="Integrin alpha N-terminal domain"/>
    <property type="match status" value="1"/>
</dbReference>
<organism evidence="4">
    <name type="scientific">Candidatus Kentrum sp. LFY</name>
    <dbReference type="NCBI Taxonomy" id="2126342"/>
    <lineage>
        <taxon>Bacteria</taxon>
        <taxon>Pseudomonadati</taxon>
        <taxon>Pseudomonadota</taxon>
        <taxon>Gammaproteobacteria</taxon>
        <taxon>Candidatus Kentrum</taxon>
    </lineage>
</organism>
<protein>
    <submittedName>
        <fullName evidence="4">Tetratricopeptide repeat-containing protein</fullName>
    </submittedName>
</protein>
<sequence>MHGRRWCLIGLLLFSSLGCEGSAGDAARGDAVPDRGDRLQNGKPATIQGPSTVQTPTARGSTSNERSNGQAVQLDPQTIRANNRGVGLMGRFEYGAAAEAFAALVAKHPDWLAAKLNLAIATLNRQRQGDEKAALALVDEVLAVDPGHPRAHYVAGLLRLYLSSPRDAMGHFAEVAEADPKDPYAAYYLGQCLAQQSQPEKALAEYQRALALDPYLRSAAYGAFQALQRLRRREEAREFIAQYQRLATNPRARLAEFKYTRMGPKAEALAAGVAAGVVAPQKPIPRPPGPVFGDPAPLTDAGFSLPPSRHLSRRTTKHAPVSITVMDLESNGLPDLFVAGLSTAEKVQHNLLLTGTPEGKFTPRNDTPLTRIPEVNGALWGDFDNDGHLDVYLLRQGQNQLWRNDGNGNWVDVTRQSGTGNGTFDTVDGAFFDADHDGDLDLFLVNANGPDALLHNNLDGTFRPGGLDQANSPQDRGAGNRGSFAVIPTDLDRDRDADIIVLNRVPPHRVYINDRLWSYHSSVDFSAFEATPALSATVGDVDSDGSPEIYTVTPDGVLLRWSRNDREMFVSEPLPYAPETNPASSRHASDSDADSGISDSDADSGTNPSAGPGDNSDVDSEAGPDTNATTHRVAGRKTSVIPPGSPWARMAISDVDGDGTLELLIGSQAGWSALRVLERAPKAKETSMGEPMATALFTTLVPPGKRLLGLAPLLQRHHAGHGLAGLVGGTDEGIDEDIHPMHWPAGPGRHEFLALAFSGMEDTGKSMRSNASGIGTRITVRRGAHWTIVENFRDHSGPGQSLQPVPIGLGGASHLDFVAIDWSDGVFQSEIDLEAGRIHRITETQRQLSSCPVLFAWDGQKYRFVTDFLGVGGIGYALGPPGQYGTPRPWENLLLPQGVQPKKGRYAFKLTEPMEESGYLDAVGLAAYDLPPGWKMVLDERMAIQGPQPTGATIFYRRELLPEKAVNERGETITPLVVSADGRAAPPGASDRRFIGRLAEEHVVTLEFPKNIDGDQNPPTTGTLPPRGDERNIATGRATIDEAAMGADTSAPTNTPILIMDGWVEYPYSQTTFAAWQAGAAWEAPTVEAQGSDGAWHTVLTRFGYPAGMPRTMSVPLRGLPPGTSTLRVRTNQEIYWDRIAIAFPETPPRIHGHRLPLAKARLSTVGFPKRIEGPQRYPDFDYDQRRPFWDTRPMAGFYTEYGPVDELLMEVDDAIAIFGAGEEIHVEFNAPRKRPPPGWRRYLVLETHGWTKDRDLYTKDGETVAPLPGSGKPSKRRDTLHARYNTRYVGAAKY</sequence>
<dbReference type="Gene3D" id="1.25.40.10">
    <property type="entry name" value="Tetratricopeptide repeat domain"/>
    <property type="match status" value="2"/>
</dbReference>
<evidence type="ECO:0000256" key="2">
    <source>
        <dbReference type="PROSITE-ProRule" id="PRU00339"/>
    </source>
</evidence>
<feature type="region of interest" description="Disordered" evidence="3">
    <location>
        <begin position="1010"/>
        <end position="1032"/>
    </location>
</feature>
<dbReference type="EMBL" id="CAADFN010000087">
    <property type="protein sequence ID" value="VFK21179.1"/>
    <property type="molecule type" value="Genomic_DNA"/>
</dbReference>
<proteinExistence type="predicted"/>
<feature type="region of interest" description="Disordered" evidence="3">
    <location>
        <begin position="25"/>
        <end position="71"/>
    </location>
</feature>